<accession>A0A397SF95</accession>
<protein>
    <submittedName>
        <fullName evidence="1">Uncharacterized protein</fullName>
    </submittedName>
</protein>
<proteinExistence type="predicted"/>
<dbReference type="Proteomes" id="UP000265703">
    <property type="component" value="Unassembled WGS sequence"/>
</dbReference>
<organism evidence="1 2">
    <name type="scientific">Glomus cerebriforme</name>
    <dbReference type="NCBI Taxonomy" id="658196"/>
    <lineage>
        <taxon>Eukaryota</taxon>
        <taxon>Fungi</taxon>
        <taxon>Fungi incertae sedis</taxon>
        <taxon>Mucoromycota</taxon>
        <taxon>Glomeromycotina</taxon>
        <taxon>Glomeromycetes</taxon>
        <taxon>Glomerales</taxon>
        <taxon>Glomeraceae</taxon>
        <taxon>Glomus</taxon>
    </lineage>
</organism>
<dbReference type="OrthoDB" id="2411050at2759"/>
<evidence type="ECO:0000313" key="2">
    <source>
        <dbReference type="Proteomes" id="UP000265703"/>
    </source>
</evidence>
<gene>
    <name evidence="1" type="ORF">C1645_832608</name>
</gene>
<comment type="caution">
    <text evidence="1">The sequence shown here is derived from an EMBL/GenBank/DDBJ whole genome shotgun (WGS) entry which is preliminary data.</text>
</comment>
<reference evidence="1 2" key="1">
    <citation type="submission" date="2018-06" db="EMBL/GenBank/DDBJ databases">
        <title>Comparative genomics reveals the genomic features of Rhizophagus irregularis, R. cerebriforme, R. diaphanum and Gigaspora rosea, and their symbiotic lifestyle signature.</title>
        <authorList>
            <person name="Morin E."/>
            <person name="San Clemente H."/>
            <person name="Chen E.C.H."/>
            <person name="De La Providencia I."/>
            <person name="Hainaut M."/>
            <person name="Kuo A."/>
            <person name="Kohler A."/>
            <person name="Murat C."/>
            <person name="Tang N."/>
            <person name="Roy S."/>
            <person name="Loubradou J."/>
            <person name="Henrissat B."/>
            <person name="Grigoriev I.V."/>
            <person name="Corradi N."/>
            <person name="Roux C."/>
            <person name="Martin F.M."/>
        </authorList>
    </citation>
    <scope>NUCLEOTIDE SEQUENCE [LARGE SCALE GENOMIC DNA]</scope>
    <source>
        <strain evidence="1 2">DAOM 227022</strain>
    </source>
</reference>
<keyword evidence="2" id="KW-1185">Reference proteome</keyword>
<dbReference type="EMBL" id="QKYT01000509">
    <property type="protein sequence ID" value="RIA84222.1"/>
    <property type="molecule type" value="Genomic_DNA"/>
</dbReference>
<evidence type="ECO:0000313" key="1">
    <source>
        <dbReference type="EMBL" id="RIA84222.1"/>
    </source>
</evidence>
<sequence length="67" mass="7853">MTCGFHGMEDFNINPNKYGIDFDGPRLYENNDNIIVVDEPRNILNQQQLMLLRSRVDPLENDVEEIE</sequence>
<name>A0A397SF95_9GLOM</name>
<dbReference type="AlphaFoldDB" id="A0A397SF95"/>
<dbReference type="STRING" id="658196.A0A397SF95"/>